<keyword evidence="1" id="KW-0812">Transmembrane</keyword>
<protein>
    <submittedName>
        <fullName evidence="3">ATP-binding protein</fullName>
    </submittedName>
</protein>
<reference evidence="3" key="2">
    <citation type="journal article" date="2021" name="Mar. Drugs">
        <title>Genome Reduction and Secondary Metabolism of the Marine Sponge-Associated Cyanobacterium Leptothoe.</title>
        <authorList>
            <person name="Konstantinou D."/>
            <person name="Popin R.V."/>
            <person name="Fewer D.P."/>
            <person name="Sivonen K."/>
            <person name="Gkelis S."/>
        </authorList>
    </citation>
    <scope>NUCLEOTIDE SEQUENCE</scope>
    <source>
        <strain evidence="3">TAU-MAC 1115</strain>
    </source>
</reference>
<comment type="caution">
    <text evidence="3">The sequence shown here is derived from an EMBL/GenBank/DDBJ whole genome shotgun (WGS) entry which is preliminary data.</text>
</comment>
<evidence type="ECO:0000313" key="3">
    <source>
        <dbReference type="EMBL" id="MBT9317975.1"/>
    </source>
</evidence>
<organism evidence="3 4">
    <name type="scientific">Leptothoe spongobia TAU-MAC 1115</name>
    <dbReference type="NCBI Taxonomy" id="1967444"/>
    <lineage>
        <taxon>Bacteria</taxon>
        <taxon>Bacillati</taxon>
        <taxon>Cyanobacteriota</taxon>
        <taxon>Cyanophyceae</taxon>
        <taxon>Nodosilineales</taxon>
        <taxon>Cymatolegaceae</taxon>
        <taxon>Leptothoe</taxon>
        <taxon>Leptothoe spongobia</taxon>
    </lineage>
</organism>
<dbReference type="GO" id="GO:0005524">
    <property type="term" value="F:ATP binding"/>
    <property type="evidence" value="ECO:0007669"/>
    <property type="project" value="UniProtKB-KW"/>
</dbReference>
<feature type="domain" description="Novel STAND NTPase 1" evidence="2">
    <location>
        <begin position="65"/>
        <end position="478"/>
    </location>
</feature>
<dbReference type="InterPro" id="IPR027417">
    <property type="entry name" value="P-loop_NTPase"/>
</dbReference>
<keyword evidence="4" id="KW-1185">Reference proteome</keyword>
<gene>
    <name evidence="3" type="ORF">IXB50_21400</name>
</gene>
<reference evidence="3" key="1">
    <citation type="submission" date="2020-11" db="EMBL/GenBank/DDBJ databases">
        <authorList>
            <person name="Konstantinou D."/>
            <person name="Gkelis S."/>
            <person name="Popin R."/>
            <person name="Fewer D."/>
            <person name="Sivonen K."/>
        </authorList>
    </citation>
    <scope>NUCLEOTIDE SEQUENCE</scope>
    <source>
        <strain evidence="3">TAU-MAC 1115</strain>
    </source>
</reference>
<dbReference type="AlphaFoldDB" id="A0A947DJ57"/>
<keyword evidence="3" id="KW-0547">Nucleotide-binding</keyword>
<evidence type="ECO:0000259" key="2">
    <source>
        <dbReference type="Pfam" id="PF20703"/>
    </source>
</evidence>
<dbReference type="Gene3D" id="3.40.50.300">
    <property type="entry name" value="P-loop containing nucleotide triphosphate hydrolases"/>
    <property type="match status" value="1"/>
</dbReference>
<sequence>MANDPLSSDHTQDAAPHIQQHIKGDRNQTIGQVIDSIVVYGQVILNAPPGEPTKETSKTDISPNPYKGLLAFQETDCDLFFGREAQTKQLWEKFRALHETDSVIRLLPIYGPSGSGKSSLARAGLIPELARRPLPGSNRANVAILVPGTHPLEALATILARIATNDPTPVKKSREFREELAQANSEGTYDGLRRIADALPDITISALIILVDQFEEIYTLCQNSTERTAFIKNLLCAAADPAKRVSVIITMRSDFLGETQKLSTLNTLFAEQGFLVRAMNELELRDAISKPAEQAGHPLDQATVSLLIEQTEDREGALPLLQFALSRIWKGLEQGVSPAVTLEKIGGVGGALAGEAERVYQNLPLEEQTIARRVFSSMVQLGEGIRDTRRRMSLEEVTSNQDNTQVIRHFLDKFSASGLRLITLSSNDQQVQAEISHEALITYWDRLRDWIDSDRELIYRKRQIELAAKEWQNTNRSKNYLLQERQLKDAIIFHREHLKKFPLSEIARELIDKSLQKQAINFSKLAGIVLLFLTVAMAVLTAFMNFKTQQLLIKGHKENALEIAERFGQDVAWMDETLPSPMALEKVINYRSTVDTAIWIRSPEGELVAQSDVLEMKAWKKDGLAEAVLELPADKLLESITIKDRQLIVSISPLEVNGNTLGNLFIIDDFTQNQKSFADITQEFSLAFLIFILAYGLVITINFLRIKVIRLALNKL</sequence>
<dbReference type="EMBL" id="JADOES010000069">
    <property type="protein sequence ID" value="MBT9317975.1"/>
    <property type="molecule type" value="Genomic_DNA"/>
</dbReference>
<keyword evidence="1" id="KW-1133">Transmembrane helix</keyword>
<proteinExistence type="predicted"/>
<evidence type="ECO:0000256" key="1">
    <source>
        <dbReference type="SAM" id="Phobius"/>
    </source>
</evidence>
<keyword evidence="3" id="KW-0067">ATP-binding</keyword>
<evidence type="ECO:0000313" key="4">
    <source>
        <dbReference type="Proteomes" id="UP000717364"/>
    </source>
</evidence>
<dbReference type="InterPro" id="IPR049052">
    <property type="entry name" value="nSTAND1"/>
</dbReference>
<dbReference type="Pfam" id="PF20703">
    <property type="entry name" value="nSTAND1"/>
    <property type="match status" value="1"/>
</dbReference>
<dbReference type="Proteomes" id="UP000717364">
    <property type="component" value="Unassembled WGS sequence"/>
</dbReference>
<name>A0A947DJ57_9CYAN</name>
<feature type="transmembrane region" description="Helical" evidence="1">
    <location>
        <begin position="525"/>
        <end position="546"/>
    </location>
</feature>
<feature type="transmembrane region" description="Helical" evidence="1">
    <location>
        <begin position="684"/>
        <end position="706"/>
    </location>
</feature>
<accession>A0A947DJ57</accession>
<dbReference type="SUPFAM" id="SSF52540">
    <property type="entry name" value="P-loop containing nucleoside triphosphate hydrolases"/>
    <property type="match status" value="1"/>
</dbReference>
<dbReference type="RefSeq" id="WP_215611037.1">
    <property type="nucleotide sequence ID" value="NZ_JADOES010000069.1"/>
</dbReference>
<keyword evidence="1" id="KW-0472">Membrane</keyword>